<reference evidence="7" key="1">
    <citation type="submission" date="2021-11" db="EMBL/GenBank/DDBJ databases">
        <title>Streptomyces corallinus and Kineosporia corallina sp. nov., two new coral-derived marine actinobacteria.</title>
        <authorList>
            <person name="Buangrab K."/>
            <person name="Sutthacheep M."/>
            <person name="Yeemin T."/>
            <person name="Harunari E."/>
            <person name="Igarashi Y."/>
            <person name="Sripreechasak P."/>
            <person name="Kanchanasin P."/>
            <person name="Tanasupawat S."/>
            <person name="Phongsopitanun W."/>
        </authorList>
    </citation>
    <scope>NUCLEOTIDE SEQUENCE</scope>
    <source>
        <strain evidence="7">JCM 31032</strain>
    </source>
</reference>
<comment type="subcellular location">
    <subcellularLocation>
        <location evidence="1">Cell membrane</location>
        <topology evidence="1">Multi-pass membrane protein</topology>
    </subcellularLocation>
</comment>
<dbReference type="GO" id="GO:0022857">
    <property type="term" value="F:transmembrane transporter activity"/>
    <property type="evidence" value="ECO:0007669"/>
    <property type="project" value="InterPro"/>
</dbReference>
<evidence type="ECO:0000313" key="7">
    <source>
        <dbReference type="EMBL" id="MCD5316487.1"/>
    </source>
</evidence>
<protein>
    <recommendedName>
        <fullName evidence="6">Major facilitator superfamily (MFS) profile domain-containing protein</fullName>
    </recommendedName>
</protein>
<organism evidence="7 8">
    <name type="scientific">Kineosporia babensis</name>
    <dbReference type="NCBI Taxonomy" id="499548"/>
    <lineage>
        <taxon>Bacteria</taxon>
        <taxon>Bacillati</taxon>
        <taxon>Actinomycetota</taxon>
        <taxon>Actinomycetes</taxon>
        <taxon>Kineosporiales</taxon>
        <taxon>Kineosporiaceae</taxon>
        <taxon>Kineosporia</taxon>
    </lineage>
</organism>
<dbReference type="GO" id="GO:0005886">
    <property type="term" value="C:plasma membrane"/>
    <property type="evidence" value="ECO:0007669"/>
    <property type="project" value="UniProtKB-SubCell"/>
</dbReference>
<dbReference type="Pfam" id="PF07690">
    <property type="entry name" value="MFS_1"/>
    <property type="match status" value="1"/>
</dbReference>
<evidence type="ECO:0000259" key="6">
    <source>
        <dbReference type="PROSITE" id="PS50850"/>
    </source>
</evidence>
<dbReference type="PROSITE" id="PS50850">
    <property type="entry name" value="MFS"/>
    <property type="match status" value="1"/>
</dbReference>
<evidence type="ECO:0000256" key="4">
    <source>
        <dbReference type="ARBA" id="ARBA00023136"/>
    </source>
</evidence>
<dbReference type="SUPFAM" id="SSF103473">
    <property type="entry name" value="MFS general substrate transporter"/>
    <property type="match status" value="1"/>
</dbReference>
<evidence type="ECO:0000256" key="1">
    <source>
        <dbReference type="ARBA" id="ARBA00004651"/>
    </source>
</evidence>
<feature type="transmembrane region" description="Helical" evidence="5">
    <location>
        <begin position="60"/>
        <end position="80"/>
    </location>
</feature>
<evidence type="ECO:0000256" key="3">
    <source>
        <dbReference type="ARBA" id="ARBA00022989"/>
    </source>
</evidence>
<dbReference type="InterPro" id="IPR020846">
    <property type="entry name" value="MFS_dom"/>
</dbReference>
<dbReference type="InterPro" id="IPR036259">
    <property type="entry name" value="MFS_trans_sf"/>
</dbReference>
<feature type="transmembrane region" description="Helical" evidence="5">
    <location>
        <begin position="20"/>
        <end position="48"/>
    </location>
</feature>
<dbReference type="EMBL" id="JAJOMB010000030">
    <property type="protein sequence ID" value="MCD5316487.1"/>
    <property type="molecule type" value="Genomic_DNA"/>
</dbReference>
<keyword evidence="8" id="KW-1185">Reference proteome</keyword>
<keyword evidence="3 5" id="KW-1133">Transmembrane helix</keyword>
<gene>
    <name evidence="7" type="ORF">LR394_36880</name>
</gene>
<comment type="caution">
    <text evidence="7">The sequence shown here is derived from an EMBL/GenBank/DDBJ whole genome shotgun (WGS) entry which is preliminary data.</text>
</comment>
<proteinExistence type="predicted"/>
<evidence type="ECO:0000256" key="5">
    <source>
        <dbReference type="SAM" id="Phobius"/>
    </source>
</evidence>
<keyword evidence="4 5" id="KW-0472">Membrane</keyword>
<keyword evidence="2 5" id="KW-0812">Transmembrane</keyword>
<feature type="transmembrane region" description="Helical" evidence="5">
    <location>
        <begin position="100"/>
        <end position="123"/>
    </location>
</feature>
<dbReference type="Gene3D" id="1.20.1250.20">
    <property type="entry name" value="MFS general substrate transporter like domains"/>
    <property type="match status" value="1"/>
</dbReference>
<dbReference type="RefSeq" id="WP_231449338.1">
    <property type="nucleotide sequence ID" value="NZ_JAJOMB010000030.1"/>
</dbReference>
<feature type="domain" description="Major facilitator superfamily (MFS) profile" evidence="6">
    <location>
        <begin position="1"/>
        <end position="128"/>
    </location>
</feature>
<dbReference type="Proteomes" id="UP001138997">
    <property type="component" value="Unassembled WGS sequence"/>
</dbReference>
<dbReference type="AlphaFoldDB" id="A0A9X1NK77"/>
<accession>A0A9X1NK77</accession>
<evidence type="ECO:0000313" key="8">
    <source>
        <dbReference type="Proteomes" id="UP001138997"/>
    </source>
</evidence>
<evidence type="ECO:0000256" key="2">
    <source>
        <dbReference type="ARBA" id="ARBA00022692"/>
    </source>
</evidence>
<name>A0A9X1NK77_9ACTN</name>
<sequence>MNTVGTGLFASISVLYFTQVVGFGVAQVAAVMTGAGLAGLAAAVPLGHLADRFGPRRMQVTLLLIMGLAAVNHVFVSQLWQYAIVRRLGAAAGPLVMAGLPLGLGAPGWLLLGLVLAAAGWAAGVTAR</sequence>
<dbReference type="InterPro" id="IPR011701">
    <property type="entry name" value="MFS"/>
</dbReference>